<evidence type="ECO:0000313" key="2">
    <source>
        <dbReference type="EMBL" id="AXQ52910.1"/>
    </source>
</evidence>
<dbReference type="InterPro" id="IPR049100">
    <property type="entry name" value="TAGT"/>
</dbReference>
<keyword evidence="3" id="KW-1185">Reference proteome</keyword>
<dbReference type="Proteomes" id="UP000261846">
    <property type="component" value="Segment"/>
</dbReference>
<name>A0A385D4K0_9CAUD</name>
<organism evidence="2 3">
    <name type="scientific">Microbacterium phage Neferthena</name>
    <dbReference type="NCBI Taxonomy" id="2301539"/>
    <lineage>
        <taxon>Viruses</taxon>
        <taxon>Duplodnaviria</taxon>
        <taxon>Heunggongvirae</taxon>
        <taxon>Uroviricota</taxon>
        <taxon>Caudoviricetes</taxon>
        <taxon>Neferthenavirus</taxon>
        <taxon>Neferthenavirus neferthena</taxon>
    </lineage>
</organism>
<sequence>MTNNHLRLLRQCKTSWIYPIYVPSYSRAGTATLLDTLAKASPGVRRRVHVIVRDSEGSAYRRAYPWATVATHSGPYGVGPARAAALREASFRGHRRIVMMDDDVTHLSLMERIINDKGKPHTRRWSEKLAGQSTEDHLPRSLAVACRMADRVFELEQDAAYGSARQGLFSGDVDTSILATMDKGGFPACVIFFDLDRFSWRKCPEPYRLHGEDLSMFLHTLTEGQAAFLLPSVAYDTNTRLDSTIPLDPLDARGRQDDLDAAADVYPTVAQYLRPTMKNKAGGVMKIGVHWPQWYKDTDLQPTIIPMKELI</sequence>
<accession>A0A385D4K0</accession>
<dbReference type="GeneID" id="54999121"/>
<proteinExistence type="predicted"/>
<dbReference type="Pfam" id="PF20691">
    <property type="entry name" value="TAGT"/>
    <property type="match status" value="1"/>
</dbReference>
<dbReference type="RefSeq" id="YP_009808222.1">
    <property type="nucleotide sequence ID" value="NC_048038.1"/>
</dbReference>
<reference evidence="2 3" key="1">
    <citation type="submission" date="2018-07" db="EMBL/GenBank/DDBJ databases">
        <authorList>
            <person name="Bray K.S."/>
            <person name="Carr Z.A."/>
            <person name="Cox A."/>
            <person name="Croney S.M."/>
            <person name="Francisco T.J."/>
            <person name="Gragg K.N."/>
            <person name="Gress-Byrd C.M."/>
            <person name="Holcomb E.R."/>
            <person name="Justice T.A."/>
            <person name="Latham E.D."/>
            <person name="Lovell F.C."/>
            <person name="Miller H.N."/>
            <person name="Quesada C."/>
            <person name="Radey J."/>
            <person name="Robinson P.M."/>
            <person name="Scott K.N."/>
            <person name="Smith C.E."/>
            <person name="Stamey B.D."/>
            <person name="Stanley G.P."/>
            <person name="Suchonic E.A."/>
            <person name="Taylor K.N."/>
            <person name="Weindel N.A."/>
            <person name="Wiseman B.T."/>
            <person name="Eckardt M.A."/>
            <person name="Gainey M.D."/>
            <person name="Wallen J.R."/>
            <person name="Garlena R.A."/>
            <person name="Russell D.A."/>
            <person name="Pope W.H."/>
            <person name="Jacobs-Sera D."/>
            <person name="Hatfull G.F."/>
        </authorList>
    </citation>
    <scope>NUCLEOTIDE SEQUENCE [LARGE SCALE GENOMIC DNA]</scope>
</reference>
<protein>
    <submittedName>
        <fullName evidence="2">Glycosyltransferase</fullName>
    </submittedName>
</protein>
<feature type="domain" description="TET-Associated Glycosyltransferase" evidence="1">
    <location>
        <begin position="18"/>
        <end position="111"/>
    </location>
</feature>
<evidence type="ECO:0000313" key="3">
    <source>
        <dbReference type="Proteomes" id="UP000261846"/>
    </source>
</evidence>
<dbReference type="KEGG" id="vg:54999121"/>
<gene>
    <name evidence="2" type="primary">47</name>
    <name evidence="2" type="ORF">SEA_NEFERTHENA_47</name>
</gene>
<evidence type="ECO:0000259" key="1">
    <source>
        <dbReference type="Pfam" id="PF20691"/>
    </source>
</evidence>
<dbReference type="EMBL" id="MH697589">
    <property type="protein sequence ID" value="AXQ52910.1"/>
    <property type="molecule type" value="Genomic_DNA"/>
</dbReference>